<feature type="transmembrane region" description="Helical" evidence="6">
    <location>
        <begin position="385"/>
        <end position="405"/>
    </location>
</feature>
<dbReference type="GO" id="GO:0016020">
    <property type="term" value="C:membrane"/>
    <property type="evidence" value="ECO:0007669"/>
    <property type="project" value="UniProtKB-SubCell"/>
</dbReference>
<dbReference type="InterPro" id="IPR017978">
    <property type="entry name" value="GPCR_3_C"/>
</dbReference>
<dbReference type="OrthoDB" id="5984161at2759"/>
<accession>A0A7M5UV04</accession>
<sequence length="588" mass="67443">MTVITNIKSCFDYIKLSSSPSTNDQNVVNDFWFNNRKNVVLLFGSKANINNLFQTLTNDTISKITWVGHSAWTNSLKLNNTKYKKNIERLVKPVLTSYHFLFTEKLRNSYFDSQQELGLMQNILNALDIITQTLVQVVNQTANLKTSENTPKPSENTPIVVTRRLVIERFQAFQNNTNHLVRFNSSTNQNGIIAFPNSNTSDNLNLLTSGNYTIKCAQKECGFDYKSSYGNLSTNTPRQTKTYKYFCIKCENNDVSPSCRRQYEHIQYYSTSAYVIYTIVTLGVLSGVTICVIFYRFRKTPYVKASHQNMSLVQLFAHLLLFLAPLMFFGTPSEALCTARPIAFGILFTFIMAMTLTKTQKLNFIFQARIRVSKRQIQMSQKMEVSLILLMMFVQMCIAGLSYLMSSSRVLVVAHQGTKESNYTIKCNTDEEFFIQLLFGFLLSLMCMIQAFKARNLPENFNETKLIFITMFLCDVAVCVWFAIRFTSSESSTRVHADVLLLLSMNFILLITMYGHKCWIIIFHPELNTTSAFKENIKQHNLREMVPSHVTMNHRDSTFSGITSISTPPDLRSTIVRHSMDNLSYTHN</sequence>
<evidence type="ECO:0000256" key="1">
    <source>
        <dbReference type="ARBA" id="ARBA00004141"/>
    </source>
</evidence>
<dbReference type="InterPro" id="IPR050726">
    <property type="entry name" value="mGluR"/>
</dbReference>
<evidence type="ECO:0000256" key="3">
    <source>
        <dbReference type="ARBA" id="ARBA00022989"/>
    </source>
</evidence>
<feature type="transmembrane region" description="Helical" evidence="6">
    <location>
        <begin position="274"/>
        <end position="297"/>
    </location>
</feature>
<comment type="subcellular location">
    <subcellularLocation>
        <location evidence="1">Membrane</location>
        <topology evidence="1">Multi-pass membrane protein</topology>
    </subcellularLocation>
</comment>
<dbReference type="PROSITE" id="PS50259">
    <property type="entry name" value="G_PROTEIN_RECEP_F3_4"/>
    <property type="match status" value="1"/>
</dbReference>
<dbReference type="Proteomes" id="UP000594262">
    <property type="component" value="Unplaced"/>
</dbReference>
<evidence type="ECO:0000256" key="2">
    <source>
        <dbReference type="ARBA" id="ARBA00022692"/>
    </source>
</evidence>
<dbReference type="PRINTS" id="PR00248">
    <property type="entry name" value="GPCRMGR"/>
</dbReference>
<feature type="transmembrane region" description="Helical" evidence="6">
    <location>
        <begin position="342"/>
        <end position="364"/>
    </location>
</feature>
<reference evidence="8" key="1">
    <citation type="submission" date="2021-01" db="UniProtKB">
        <authorList>
            <consortium name="EnsemblMetazoa"/>
        </authorList>
    </citation>
    <scope>IDENTIFICATION</scope>
</reference>
<evidence type="ECO:0000313" key="9">
    <source>
        <dbReference type="Proteomes" id="UP000594262"/>
    </source>
</evidence>
<keyword evidence="4 6" id="KW-0472">Membrane</keyword>
<dbReference type="PANTHER" id="PTHR24060">
    <property type="entry name" value="METABOTROPIC GLUTAMATE RECEPTOR"/>
    <property type="match status" value="1"/>
</dbReference>
<evidence type="ECO:0000313" key="8">
    <source>
        <dbReference type="EnsemblMetazoa" id="CLYHEMP006246.1"/>
    </source>
</evidence>
<keyword evidence="9" id="KW-1185">Reference proteome</keyword>
<dbReference type="AlphaFoldDB" id="A0A7M5UV04"/>
<dbReference type="GO" id="GO:0004930">
    <property type="term" value="F:G protein-coupled receptor activity"/>
    <property type="evidence" value="ECO:0007669"/>
    <property type="project" value="InterPro"/>
</dbReference>
<dbReference type="CDD" id="cd13953">
    <property type="entry name" value="7tm_classC_mGluR-like"/>
    <property type="match status" value="1"/>
</dbReference>
<protein>
    <recommendedName>
        <fullName evidence="7">G-protein coupled receptors family 3 profile domain-containing protein</fullName>
    </recommendedName>
</protein>
<feature type="transmembrane region" description="Helical" evidence="6">
    <location>
        <begin position="309"/>
        <end position="330"/>
    </location>
</feature>
<feature type="domain" description="G-protein coupled receptors family 3 profile" evidence="7">
    <location>
        <begin position="272"/>
        <end position="537"/>
    </location>
</feature>
<evidence type="ECO:0000256" key="5">
    <source>
        <dbReference type="ARBA" id="ARBA00023180"/>
    </source>
</evidence>
<dbReference type="InterPro" id="IPR000337">
    <property type="entry name" value="GPCR_3"/>
</dbReference>
<dbReference type="GeneID" id="136813455"/>
<keyword evidence="3 6" id="KW-1133">Transmembrane helix</keyword>
<dbReference type="RefSeq" id="XP_066926078.1">
    <property type="nucleotide sequence ID" value="XM_067069977.1"/>
</dbReference>
<name>A0A7M5UV04_9CNID</name>
<evidence type="ECO:0000256" key="4">
    <source>
        <dbReference type="ARBA" id="ARBA00023136"/>
    </source>
</evidence>
<dbReference type="EnsemblMetazoa" id="CLYHEMT006246.1">
    <property type="protein sequence ID" value="CLYHEMP006246.1"/>
    <property type="gene ID" value="CLYHEMG006246"/>
</dbReference>
<evidence type="ECO:0000259" key="7">
    <source>
        <dbReference type="PROSITE" id="PS50259"/>
    </source>
</evidence>
<proteinExistence type="predicted"/>
<feature type="transmembrane region" description="Helical" evidence="6">
    <location>
        <begin position="496"/>
        <end position="515"/>
    </location>
</feature>
<feature type="transmembrane region" description="Helical" evidence="6">
    <location>
        <begin position="433"/>
        <end position="454"/>
    </location>
</feature>
<keyword evidence="5" id="KW-0325">Glycoprotein</keyword>
<dbReference type="Pfam" id="PF00003">
    <property type="entry name" value="7tm_3"/>
    <property type="match status" value="1"/>
</dbReference>
<feature type="transmembrane region" description="Helical" evidence="6">
    <location>
        <begin position="466"/>
        <end position="484"/>
    </location>
</feature>
<keyword evidence="2 6" id="KW-0812">Transmembrane</keyword>
<organism evidence="8 9">
    <name type="scientific">Clytia hemisphaerica</name>
    <dbReference type="NCBI Taxonomy" id="252671"/>
    <lineage>
        <taxon>Eukaryota</taxon>
        <taxon>Metazoa</taxon>
        <taxon>Cnidaria</taxon>
        <taxon>Hydrozoa</taxon>
        <taxon>Hydroidolina</taxon>
        <taxon>Leptothecata</taxon>
        <taxon>Obeliida</taxon>
        <taxon>Clytiidae</taxon>
        <taxon>Clytia</taxon>
    </lineage>
</organism>
<evidence type="ECO:0000256" key="6">
    <source>
        <dbReference type="SAM" id="Phobius"/>
    </source>
</evidence>